<organism evidence="2 3">
    <name type="scientific">Pieris brassicae</name>
    <name type="common">White butterfly</name>
    <name type="synonym">Large white butterfly</name>
    <dbReference type="NCBI Taxonomy" id="7116"/>
    <lineage>
        <taxon>Eukaryota</taxon>
        <taxon>Metazoa</taxon>
        <taxon>Ecdysozoa</taxon>
        <taxon>Arthropoda</taxon>
        <taxon>Hexapoda</taxon>
        <taxon>Insecta</taxon>
        <taxon>Pterygota</taxon>
        <taxon>Neoptera</taxon>
        <taxon>Endopterygota</taxon>
        <taxon>Lepidoptera</taxon>
        <taxon>Glossata</taxon>
        <taxon>Ditrysia</taxon>
        <taxon>Papilionoidea</taxon>
        <taxon>Pieridae</taxon>
        <taxon>Pierinae</taxon>
        <taxon>Pieris</taxon>
    </lineage>
</organism>
<feature type="region of interest" description="Disordered" evidence="1">
    <location>
        <begin position="163"/>
        <end position="199"/>
    </location>
</feature>
<feature type="compositionally biased region" description="Polar residues" evidence="1">
    <location>
        <begin position="742"/>
        <end position="762"/>
    </location>
</feature>
<gene>
    <name evidence="2" type="ORF">PIBRA_LOCUS9574</name>
</gene>
<feature type="compositionally biased region" description="Basic and acidic residues" evidence="1">
    <location>
        <begin position="163"/>
        <end position="182"/>
    </location>
</feature>
<comment type="caution">
    <text evidence="2">The sequence shown here is derived from an EMBL/GenBank/DDBJ whole genome shotgun (WGS) entry which is preliminary data.</text>
</comment>
<keyword evidence="3" id="KW-1185">Reference proteome</keyword>
<feature type="region of interest" description="Disordered" evidence="1">
    <location>
        <begin position="742"/>
        <end position="763"/>
    </location>
</feature>
<accession>A0A9P0TKC8</accession>
<sequence length="2075" mass="238221">MFTRNAYGIKIIHRKFENESSYNYLNNLIILPDDATDIDFPDTRLNQYYNEQDISGIDRDIENHRDYYDYTIPNDKIYIGKDINVYVDIMSSGLNRSNNIYNTPAKCDDSYYELGEPDGQDFKGKDINVNVFQPNTGYSNTLISNDLQDNIYDKNVNQEENEIKISSDKSYKGKNDLEEQQTRNDLISDGNDDNNVNKENLKVPYGVYNQDEQIYEFNYPNNNYKVKSVNVKVLLPGNEEEQIRNNPNDNNNVSKENLMVPYDGEYNQDERSYTFNYPNNNNYKGKNENFTVIVSGNEEQKSCNDLISDGNDDNNVSEENLVVPYDVVYNQDGQRCEFNYPCNNYKGKNENVAVAVSGNEEQQSLNDLISDGNDDNNVSEENLVVPYDVLYNQDEQGYEFNYPNNKYKGVDINVDLNADTDHNKDYKSNTRALTNASYLRGSGKQFYKDDKDVANVMDPLEYGVLNWADTDNYSAEEIINISKDIIPQYNTGSNSETKIDVENLEDLYSGKVYANSQSASTKVDQEADLVDILNTKGLLEYPSEMYRSTNNIVLGDELLQGLPQTQETVFYKPCRQQECTSQSIEYVIDQETNSIHTRLDRVKEPLEKTTGTSIEDTIPCFTASEILDMEPKTHNYLKKYLQPKINYEIPCPHKFKSIPHKLIHRKTFWPKGQFHLEDPVDDICDIDTSCPSTKPSANANVITVPYNFANDEINSGIPTNVLPSIKSYKSFYRPKTSYNNNFLTRPNSYNPSTSTQENTTPPQKVIFGPQYTYKPLMTRFTRYQPHVPFQLTSPSFEKINDSPFITVYNKHSHTFKDIKPSYMSYDMRTLANYKNKNLKHIQNNPSQIFQLITVPQRKLHYYDIEQTQNSYKYLSKSPTLKLMKDKEHELGSIEFSQPTFSYYNPVQLTHTNNIPKMYSMSCDSINKPQATILTNSNIKTKINPFSCSYNIPIPYQISQNPTSIYADLIQQNNSTFNLPIFLHTKGFHSMQPSLNKNIYIEPDPNHVASQPVYDTPAPSGSVTTEIFQPFAIRKENIAATSTVNVPCMHTNIHTTHKNVINGMYETRLNDGSLYPQTMRKSNNNGQYTQSPSQIVCAAEFTQNLGKQYPHTNEFPQTHYHIGHSGSSQPAYKKSQWPKFDYTKPQILYEKHATVAPSINLCQSIYTNSPGTLTSPIKYDMNKNAYSQKLYKFNKHPNYVRTQTHPWLENKPLTFHATETPGYSTAGYTYNGQSLITQQNSIYAVTNHEPYKSTQNICELKSSSSNHPPLYTSYNLKKYYNPVLKSLPTDATPNVAPSYKTKSYDNSIESRVLYRNDIPYVSSKKNTSSKIQHFSGSVPRNPFTNINPLVWYGRENPIYNKQFISDTEYPESNAYNLYKKGNCKHSAGNFNYQNYIPKLKAEYNTFYNQNPSNLIQENKIFTSRKPTTHFQTSQMYSILTPSYSTTSKPISLTIPQNPQPFDVNRDSYDQGTIQIKTPSSNNFNLDKPCQKIPATLHYEYSPFVNEPCKIPAVSKEQYSPFETTQSSSKFTQYPALFYPQQLASPYMSDMLIKYKQKCPCFTKINTLHDQPDDYVQLTQSPSFKPYIFTDDKLNNLNFDVPKQQNFKYLPKNQDAYRNKYKTQKSNIMTCLSSIEPYSFDYGGPPHKTSETKMLNKPSTINIKHSNTPINYQSSNQYISTSPIIPDFSSESCPASPHIDYDPCVETNSNPTMSSTLPPALSVSSHQVFNPGEYQSNWEAFSKLININKNTSKAINSIYTFIPTNEPNRQINPQRQNAFIKSQDLYKKMNFKLSNPAYAKSVIHNPGLNVEYNGSPFNSQLNPETSLHATVKPYAQSYANQNSINRNVLDTSSYNQQLKTLHQPKYYSPENNNYINYHSPFKDNNPYYSNDNINDPMTPYTSINQSPQYNQLNDQTPEWALNNIKDVYKNKINEEIPKILPLQYFDDNFNDPNSNFSEKLSVDLGRLTVAKYEDNNRYLIKTNNPLFNLLVWKSKIKTLNGRLVIQVKDYPAMNFLPVLKGPVCIDEANRLAKDIVTNMYGDPLVLEGKYSMNEPYAVKLNGGGKINVLWPAQISCL</sequence>
<reference evidence="2" key="1">
    <citation type="submission" date="2022-05" db="EMBL/GenBank/DDBJ databases">
        <authorList>
            <person name="Okamura Y."/>
        </authorList>
    </citation>
    <scope>NUCLEOTIDE SEQUENCE</scope>
</reference>
<name>A0A9P0TKC8_PIEBR</name>
<proteinExistence type="predicted"/>
<evidence type="ECO:0000256" key="1">
    <source>
        <dbReference type="SAM" id="MobiDB-lite"/>
    </source>
</evidence>
<dbReference type="Proteomes" id="UP001152562">
    <property type="component" value="Unassembled WGS sequence"/>
</dbReference>
<protein>
    <submittedName>
        <fullName evidence="2">Uncharacterized protein</fullName>
    </submittedName>
</protein>
<dbReference type="EMBL" id="CALOZG010000029">
    <property type="protein sequence ID" value="CAH4033272.1"/>
    <property type="molecule type" value="Genomic_DNA"/>
</dbReference>
<evidence type="ECO:0000313" key="2">
    <source>
        <dbReference type="EMBL" id="CAH4033272.1"/>
    </source>
</evidence>
<evidence type="ECO:0000313" key="3">
    <source>
        <dbReference type="Proteomes" id="UP001152562"/>
    </source>
</evidence>